<evidence type="ECO:0000256" key="2">
    <source>
        <dbReference type="SAM" id="SignalP"/>
    </source>
</evidence>
<gene>
    <name evidence="3" type="ORF">FZO89_02915</name>
</gene>
<sequence length="402" mass="43096">MPKLLPILCLAAALLAGCRAQDVGDTGTTVPVAGTDEGGAVSTAPVQVAEEAAAVAEPEPGPAPDEPEGVDWSPMELASGTASLGCELDYAHHGDGNPLIQFDRDAIATALEPCAARGVLRLRYTGKINAGFAQLMQRVTHVADELEIGKRVLDVDSSGGMVEDAIRAGDRIADARWTIWVREGAVCHSACVFLLAAGDVRMISGRVGIHRIIRMSSTATTRAELNRELRVVYERVRDYLERNGAATAVADMMMAVPNRNLRLLAAEELSLYGLDGINPAQDDLDRLRLMRKCGEDFVVRRDAFARSFDTRCKSPGTDLDGLNACGLELRKRYDFPDPTCPSESPLSEFDALLAAEKPEQAGARLPAGTREGGEAQEQEQARQEQARREDASARARGDAGGS</sequence>
<dbReference type="PROSITE" id="PS51257">
    <property type="entry name" value="PROKAR_LIPOPROTEIN"/>
    <property type="match status" value="1"/>
</dbReference>
<keyword evidence="2" id="KW-0732">Signal</keyword>
<dbReference type="AlphaFoldDB" id="A0A5D4XQS7"/>
<feature type="chain" id="PRO_5023050707" description="Secreted protein" evidence="2">
    <location>
        <begin position="21"/>
        <end position="402"/>
    </location>
</feature>
<protein>
    <recommendedName>
        <fullName evidence="5">Secreted protein</fullName>
    </recommendedName>
</protein>
<evidence type="ECO:0000256" key="1">
    <source>
        <dbReference type="SAM" id="MobiDB-lite"/>
    </source>
</evidence>
<dbReference type="InterPro" id="IPR029045">
    <property type="entry name" value="ClpP/crotonase-like_dom_sf"/>
</dbReference>
<evidence type="ECO:0008006" key="5">
    <source>
        <dbReference type="Google" id="ProtNLM"/>
    </source>
</evidence>
<evidence type="ECO:0000313" key="4">
    <source>
        <dbReference type="Proteomes" id="UP000324973"/>
    </source>
</evidence>
<reference evidence="3 4" key="1">
    <citation type="submission" date="2019-08" db="EMBL/GenBank/DDBJ databases">
        <title>Luteimonas viscosus sp. nov., isolated from soil of a sunflower field.</title>
        <authorList>
            <person name="Jianli Z."/>
            <person name="Ying Z."/>
        </authorList>
    </citation>
    <scope>NUCLEOTIDE SEQUENCE [LARGE SCALE GENOMIC DNA]</scope>
    <source>
        <strain evidence="3 4">XBU10</strain>
    </source>
</reference>
<dbReference type="RefSeq" id="WP_149101852.1">
    <property type="nucleotide sequence ID" value="NZ_VTFT01000001.1"/>
</dbReference>
<dbReference type="OrthoDB" id="6034073at2"/>
<evidence type="ECO:0000313" key="3">
    <source>
        <dbReference type="EMBL" id="TYT25302.1"/>
    </source>
</evidence>
<proteinExistence type="predicted"/>
<organism evidence="3 4">
    <name type="scientific">Luteimonas viscosa</name>
    <dbReference type="NCBI Taxonomy" id="1132694"/>
    <lineage>
        <taxon>Bacteria</taxon>
        <taxon>Pseudomonadati</taxon>
        <taxon>Pseudomonadota</taxon>
        <taxon>Gammaproteobacteria</taxon>
        <taxon>Lysobacterales</taxon>
        <taxon>Lysobacteraceae</taxon>
        <taxon>Luteimonas</taxon>
    </lineage>
</organism>
<comment type="caution">
    <text evidence="3">The sequence shown here is derived from an EMBL/GenBank/DDBJ whole genome shotgun (WGS) entry which is preliminary data.</text>
</comment>
<dbReference type="Proteomes" id="UP000324973">
    <property type="component" value="Unassembled WGS sequence"/>
</dbReference>
<accession>A0A5D4XQS7</accession>
<feature type="region of interest" description="Disordered" evidence="1">
    <location>
        <begin position="353"/>
        <end position="402"/>
    </location>
</feature>
<feature type="compositionally biased region" description="Basic and acidic residues" evidence="1">
    <location>
        <begin position="379"/>
        <end position="402"/>
    </location>
</feature>
<dbReference type="SUPFAM" id="SSF52096">
    <property type="entry name" value="ClpP/crotonase"/>
    <property type="match status" value="1"/>
</dbReference>
<dbReference type="Gene3D" id="3.90.226.10">
    <property type="entry name" value="2-enoyl-CoA Hydratase, Chain A, domain 1"/>
    <property type="match status" value="1"/>
</dbReference>
<dbReference type="EMBL" id="VTFT01000001">
    <property type="protein sequence ID" value="TYT25302.1"/>
    <property type="molecule type" value="Genomic_DNA"/>
</dbReference>
<feature type="signal peptide" evidence="2">
    <location>
        <begin position="1"/>
        <end position="20"/>
    </location>
</feature>
<name>A0A5D4XQS7_9GAMM</name>
<keyword evidence="4" id="KW-1185">Reference proteome</keyword>